<keyword evidence="2" id="KW-1003">Cell membrane</keyword>
<proteinExistence type="inferred from homology"/>
<dbReference type="KEGG" id="taa:NMY3_01899"/>
<dbReference type="AlphaFoldDB" id="A0A654M9B8"/>
<dbReference type="GO" id="GO:0005886">
    <property type="term" value="C:plasma membrane"/>
    <property type="evidence" value="ECO:0007669"/>
    <property type="project" value="UniProtKB-SubCell"/>
</dbReference>
<keyword evidence="3 7" id="KW-0812">Transmembrane</keyword>
<dbReference type="InterPro" id="IPR050250">
    <property type="entry name" value="Macrolide_Exporter_MacB"/>
</dbReference>
<dbReference type="Proteomes" id="UP000058925">
    <property type="component" value="Chromosome"/>
</dbReference>
<comment type="subcellular location">
    <subcellularLocation>
        <location evidence="1">Cell membrane</location>
        <topology evidence="1">Multi-pass membrane protein</topology>
    </subcellularLocation>
</comment>
<gene>
    <name evidence="10" type="primary">ytrF</name>
    <name evidence="10" type="ORF">NMY3_01899</name>
</gene>
<dbReference type="PROSITE" id="PS51257">
    <property type="entry name" value="PROKAR_LIPOPROTEIN"/>
    <property type="match status" value="1"/>
</dbReference>
<keyword evidence="5 7" id="KW-0472">Membrane</keyword>
<evidence type="ECO:0000256" key="1">
    <source>
        <dbReference type="ARBA" id="ARBA00004651"/>
    </source>
</evidence>
<dbReference type="GeneID" id="60421889"/>
<dbReference type="InterPro" id="IPR025857">
    <property type="entry name" value="MacB_PCD"/>
</dbReference>
<feature type="transmembrane region" description="Helical" evidence="7">
    <location>
        <begin position="353"/>
        <end position="378"/>
    </location>
</feature>
<dbReference type="GO" id="GO:0022857">
    <property type="term" value="F:transmembrane transporter activity"/>
    <property type="evidence" value="ECO:0007669"/>
    <property type="project" value="TreeGrafter"/>
</dbReference>
<evidence type="ECO:0000256" key="2">
    <source>
        <dbReference type="ARBA" id="ARBA00022475"/>
    </source>
</evidence>
<evidence type="ECO:0000256" key="6">
    <source>
        <dbReference type="ARBA" id="ARBA00038076"/>
    </source>
</evidence>
<evidence type="ECO:0000256" key="5">
    <source>
        <dbReference type="ARBA" id="ARBA00023136"/>
    </source>
</evidence>
<evidence type="ECO:0000256" key="3">
    <source>
        <dbReference type="ARBA" id="ARBA00022692"/>
    </source>
</evidence>
<feature type="transmembrane region" description="Helical" evidence="7">
    <location>
        <begin position="21"/>
        <end position="49"/>
    </location>
</feature>
<evidence type="ECO:0000256" key="7">
    <source>
        <dbReference type="SAM" id="Phobius"/>
    </source>
</evidence>
<evidence type="ECO:0000259" key="8">
    <source>
        <dbReference type="Pfam" id="PF02687"/>
    </source>
</evidence>
<protein>
    <submittedName>
        <fullName evidence="10">ABC transporter permease YtrF</fullName>
    </submittedName>
</protein>
<dbReference type="PANTHER" id="PTHR30572">
    <property type="entry name" value="MEMBRANE COMPONENT OF TRANSPORTER-RELATED"/>
    <property type="match status" value="1"/>
</dbReference>
<name>A0A654M9B8_9ARCH</name>
<reference evidence="11" key="1">
    <citation type="submission" date="2015-10" db="EMBL/GenBank/DDBJ databases">
        <title>Niche specialization of a soil ammonia-oxidizing archaeon, Candidatus Nitrosocosmicus oleophilus.</title>
        <authorList>
            <person name="Jung M.-Y."/>
            <person name="Rhee S.-K."/>
        </authorList>
    </citation>
    <scope>NUCLEOTIDE SEQUENCE [LARGE SCALE GENOMIC DNA]</scope>
    <source>
        <strain evidence="11">MY3</strain>
    </source>
</reference>
<dbReference type="Pfam" id="PF02687">
    <property type="entry name" value="FtsX"/>
    <property type="match status" value="1"/>
</dbReference>
<dbReference type="InterPro" id="IPR003838">
    <property type="entry name" value="ABC3_permease_C"/>
</dbReference>
<dbReference type="RefSeq" id="WP_196815435.1">
    <property type="nucleotide sequence ID" value="NZ_CP012850.1"/>
</dbReference>
<feature type="domain" description="MacB-like periplasmic core" evidence="9">
    <location>
        <begin position="22"/>
        <end position="266"/>
    </location>
</feature>
<comment type="similarity">
    <text evidence="6">Belongs to the ABC-4 integral membrane protein family.</text>
</comment>
<evidence type="ECO:0000256" key="4">
    <source>
        <dbReference type="ARBA" id="ARBA00022989"/>
    </source>
</evidence>
<organism evidence="10 11">
    <name type="scientific">Candidatus Nitrosocosmicus oleophilus</name>
    <dbReference type="NCBI Taxonomy" id="1353260"/>
    <lineage>
        <taxon>Archaea</taxon>
        <taxon>Nitrososphaerota</taxon>
        <taxon>Nitrososphaeria</taxon>
        <taxon>Nitrososphaerales</taxon>
        <taxon>Nitrososphaeraceae</taxon>
        <taxon>Candidatus Nitrosocosmicus</taxon>
    </lineage>
</organism>
<keyword evidence="11" id="KW-1185">Reference proteome</keyword>
<evidence type="ECO:0000259" key="9">
    <source>
        <dbReference type="Pfam" id="PF12704"/>
    </source>
</evidence>
<dbReference type="EMBL" id="CP012850">
    <property type="protein sequence ID" value="ALI36102.1"/>
    <property type="molecule type" value="Genomic_DNA"/>
</dbReference>
<dbReference type="OrthoDB" id="11469at2157"/>
<evidence type="ECO:0000313" key="10">
    <source>
        <dbReference type="EMBL" id="ALI36102.1"/>
    </source>
</evidence>
<sequence length="442" mass="48997">MDFKEILFLTYSSIKERKTRNALTILMIIMGCGLLVSLNSLSQGLIYFVEQNFKKILPNQIVISNTDKIQGSSIDGIRNKLQVLFDQNMTLVGKNIPFDDKAMQYLNEIPGVQMINPAFQGVVMLNYQNHSQVTNVLAVDFNNLTNIIPDLNKGLDGLDLASQNYVVIPQKISEKIFMNTSDQIINNAAENQERNQFIDNKNEVTLSNLKGLTSGKSDLSINSTFAVLGIINSTGNPLLDNSIFIDVQKGKEILEKSDDYDLLFLTYDNIDKVDNIVKVVQKYFNNQVTILNSLEIIKSLTKFIIGISTFISSIAIFSLIVGSIGIIITIYTSVVERTREIGIIKALGGTNRVILGMFLMESVFLGIIGAMVGIVFGFLGSHILLSGFLYFLNLPLDIYPVFNIIEISKIGITVIVLSIFSGLYPAYKGSKISPVHALSKFS</sequence>
<feature type="transmembrane region" description="Helical" evidence="7">
    <location>
        <begin position="398"/>
        <end position="424"/>
    </location>
</feature>
<feature type="domain" description="ABC3 transporter permease C-terminal" evidence="8">
    <location>
        <begin position="313"/>
        <end position="434"/>
    </location>
</feature>
<feature type="transmembrane region" description="Helical" evidence="7">
    <location>
        <begin position="303"/>
        <end position="332"/>
    </location>
</feature>
<accession>A0A654M9B8</accession>
<evidence type="ECO:0000313" key="11">
    <source>
        <dbReference type="Proteomes" id="UP000058925"/>
    </source>
</evidence>
<dbReference type="PANTHER" id="PTHR30572:SF4">
    <property type="entry name" value="ABC TRANSPORTER PERMEASE YTRF"/>
    <property type="match status" value="1"/>
</dbReference>
<keyword evidence="4 7" id="KW-1133">Transmembrane helix</keyword>
<dbReference type="Pfam" id="PF12704">
    <property type="entry name" value="MacB_PCD"/>
    <property type="match status" value="1"/>
</dbReference>